<name>M7NIF8_9BACL</name>
<dbReference type="EMBL" id="AOFT01000004">
    <property type="protein sequence ID" value="EMR06951.1"/>
    <property type="molecule type" value="Genomic_DNA"/>
</dbReference>
<evidence type="ECO:0000256" key="1">
    <source>
        <dbReference type="ARBA" id="ARBA00022729"/>
    </source>
</evidence>
<dbReference type="GO" id="GO:0016810">
    <property type="term" value="F:hydrolase activity, acting on carbon-nitrogen (but not peptide) bonds"/>
    <property type="evidence" value="ECO:0007669"/>
    <property type="project" value="InterPro"/>
</dbReference>
<evidence type="ECO:0000313" key="4">
    <source>
        <dbReference type="Proteomes" id="UP000011919"/>
    </source>
</evidence>
<dbReference type="Proteomes" id="UP000011919">
    <property type="component" value="Unassembled WGS sequence"/>
</dbReference>
<dbReference type="SUPFAM" id="SSF88713">
    <property type="entry name" value="Glycoside hydrolase/deacetylase"/>
    <property type="match status" value="1"/>
</dbReference>
<dbReference type="eggNOG" id="COG0726">
    <property type="taxonomic scope" value="Bacteria"/>
</dbReference>
<evidence type="ECO:0000259" key="2">
    <source>
        <dbReference type="Pfam" id="PF01522"/>
    </source>
</evidence>
<proteinExistence type="predicted"/>
<comment type="caution">
    <text evidence="3">The sequence shown here is derived from an EMBL/GenBank/DDBJ whole genome shotgun (WGS) entry which is preliminary data.</text>
</comment>
<dbReference type="InterPro" id="IPR051398">
    <property type="entry name" value="Polysacch_Deacetylase"/>
</dbReference>
<dbReference type="Pfam" id="PF01522">
    <property type="entry name" value="Polysacc_deac_1"/>
    <property type="match status" value="1"/>
</dbReference>
<dbReference type="GO" id="GO:0005975">
    <property type="term" value="P:carbohydrate metabolic process"/>
    <property type="evidence" value="ECO:0007669"/>
    <property type="project" value="InterPro"/>
</dbReference>
<dbReference type="Gene3D" id="3.20.20.370">
    <property type="entry name" value="Glycoside hydrolase/deacetylase"/>
    <property type="match status" value="1"/>
</dbReference>
<dbReference type="STRING" id="1235279.C772_01087"/>
<dbReference type="InterPro" id="IPR011330">
    <property type="entry name" value="Glyco_hydro/deAcase_b/a-brl"/>
</dbReference>
<keyword evidence="3" id="KW-0378">Hydrolase</keyword>
<dbReference type="InterPro" id="IPR002509">
    <property type="entry name" value="NODB_dom"/>
</dbReference>
<gene>
    <name evidence="3" type="primary">pgaB</name>
    <name evidence="3" type="ORF">C772_01087</name>
</gene>
<evidence type="ECO:0000313" key="3">
    <source>
        <dbReference type="EMBL" id="EMR06951.1"/>
    </source>
</evidence>
<reference evidence="3 4" key="1">
    <citation type="journal article" date="2013" name="Genome Announc.">
        <title>Draft Genome Sequence of Bhargavaea cecembensis Strain DSE10T, Isolated from a Deep-Sea Sediment Sample Collected at a Depth of 5,904 m from the Chagos-Laccadive Ridge System in the Indian Ocean.</title>
        <authorList>
            <person name="Shivaji S."/>
            <person name="Ara S."/>
            <person name="Begum Z."/>
            <person name="Ruth M."/>
            <person name="Singh A."/>
            <person name="Kumar Pinnaka A."/>
        </authorList>
    </citation>
    <scope>NUCLEOTIDE SEQUENCE [LARGE SCALE GENOMIC DNA]</scope>
    <source>
        <strain evidence="3 4">DSE10</strain>
    </source>
</reference>
<sequence length="539" mass="60680">MEMSKKHRFAVLDPDRKNRRKKIRSVIQAAVIALLSYVLVQEVFLMKTYETPDVPMANDDGFIAISYPGASRDESGHSLSKDELSAHLSALKRSGFETVSQRQVLEFYRSGSPLPEKAMYLSFEDGQRDTVIYAQPALEKLNYKATLFTYADHLVSDDRSYLKANHLKTMMRSGYWEMATNGYQLAYTNAFNREGHYMGELNADEVSADMDIVRSNHPLMDFLRDENGIPKEDADRMKERISGEYADMKELYTRELGDLPDVYAIPRPNVLYQDMHPAVEEVNDRNIRTYYKLHFNRSGGLFNGPDDSVTDLTRLRVGPDWPVNHLLMTIREETGMRVSFETGDQEKADRWTIRGGAAEFRGEQAILTSEPGAEVTALLKEPLPEDAIVQATLGKSAALGIADGTGKAVLLSVEKGQLVVRKAGKVVSKHQIPRKNETGIRLEVRDHLLHVRVNEGEDFTIDAGQLDPAEGYRLQLAGLSDGNAIEDEENAITDAFFTNLHVTSSDSVVYSDVPSGFDKVKDKVGEWFGHLFYSLMDRF</sequence>
<organism evidence="3 4">
    <name type="scientific">Bhargavaea cecembensis DSE10</name>
    <dbReference type="NCBI Taxonomy" id="1235279"/>
    <lineage>
        <taxon>Bacteria</taxon>
        <taxon>Bacillati</taxon>
        <taxon>Bacillota</taxon>
        <taxon>Bacilli</taxon>
        <taxon>Bacillales</taxon>
        <taxon>Caryophanaceae</taxon>
        <taxon>Bhargavaea</taxon>
    </lineage>
</organism>
<keyword evidence="4" id="KW-1185">Reference proteome</keyword>
<dbReference type="EC" id="3.5.1.-" evidence="3"/>
<protein>
    <submittedName>
        <fullName evidence="3">Poly-beta-1,6-N-acetyl-D-glucosamine N-deacetylase</fullName>
        <ecNumber evidence="3">3.5.1.-</ecNumber>
    </submittedName>
</protein>
<accession>M7NIF8</accession>
<dbReference type="PANTHER" id="PTHR34216:SF7">
    <property type="entry name" value="POLY-BETA-1,6-N-ACETYL-D-GLUCOSAMINE N-DEACETYLASE"/>
    <property type="match status" value="1"/>
</dbReference>
<dbReference type="PANTHER" id="PTHR34216">
    <property type="match status" value="1"/>
</dbReference>
<feature type="domain" description="NodB homology" evidence="2">
    <location>
        <begin position="113"/>
        <end position="192"/>
    </location>
</feature>
<dbReference type="AlphaFoldDB" id="M7NIF8"/>
<keyword evidence="1" id="KW-0732">Signal</keyword>